<proteinExistence type="predicted"/>
<comment type="caution">
    <text evidence="1">The sequence shown here is derived from an EMBL/GenBank/DDBJ whole genome shotgun (WGS) entry which is preliminary data.</text>
</comment>
<evidence type="ECO:0000313" key="1">
    <source>
        <dbReference type="EMBL" id="GBF31982.1"/>
    </source>
</evidence>
<name>A0A2L2X7M8_9FIRM</name>
<reference evidence="2" key="1">
    <citation type="submission" date="2018-02" db="EMBL/GenBank/DDBJ databases">
        <title>Genome sequence of Desulfocucumis palustris strain NAW-5.</title>
        <authorList>
            <person name="Watanabe M."/>
            <person name="Kojima H."/>
            <person name="Fukui M."/>
        </authorList>
    </citation>
    <scope>NUCLEOTIDE SEQUENCE [LARGE SCALE GENOMIC DNA]</scope>
    <source>
        <strain evidence="2">NAW-5</strain>
    </source>
</reference>
<accession>A0A2L2X7M8</accession>
<sequence length="68" mass="7775">MARSADVAYYGCYAGKKKNNSGDMNRLIDAVNDNFATFREWNDVEVTRQPAGSLLERFKSNYSAFVNW</sequence>
<evidence type="ECO:0000313" key="2">
    <source>
        <dbReference type="Proteomes" id="UP000239549"/>
    </source>
</evidence>
<gene>
    <name evidence="1" type="ORF">DCCM_0173</name>
</gene>
<organism evidence="1 2">
    <name type="scientific">Desulfocucumis palustris</name>
    <dbReference type="NCBI Taxonomy" id="1898651"/>
    <lineage>
        <taxon>Bacteria</taxon>
        <taxon>Bacillati</taxon>
        <taxon>Bacillota</taxon>
        <taxon>Clostridia</taxon>
        <taxon>Eubacteriales</taxon>
        <taxon>Desulfocucumaceae</taxon>
        <taxon>Desulfocucumis</taxon>
    </lineage>
</organism>
<protein>
    <submittedName>
        <fullName evidence="1">Uncharacterized protein</fullName>
    </submittedName>
</protein>
<dbReference type="AlphaFoldDB" id="A0A2L2X7M8"/>
<dbReference type="EMBL" id="BFAV01000016">
    <property type="protein sequence ID" value="GBF31982.1"/>
    <property type="molecule type" value="Genomic_DNA"/>
</dbReference>
<dbReference type="RefSeq" id="WP_104370579.1">
    <property type="nucleotide sequence ID" value="NZ_BFAV01000016.1"/>
</dbReference>
<keyword evidence="2" id="KW-1185">Reference proteome</keyword>
<dbReference type="Proteomes" id="UP000239549">
    <property type="component" value="Unassembled WGS sequence"/>
</dbReference>